<keyword evidence="2" id="KW-0963">Cytoplasm</keyword>
<gene>
    <name evidence="2 3" type="primary">ureD</name>
    <name evidence="3" type="ORF">MP11Mi_21790</name>
</gene>
<reference evidence="3" key="1">
    <citation type="submission" date="2023-06" db="EMBL/GenBank/DDBJ databases">
        <title>Gordonia sp. nov. and Pseudochrobactrum sp. nov., two species isolated from the burying beetle Nicrophorus vespilloides.</title>
        <authorList>
            <person name="Poehlein A."/>
            <person name="Guzman J."/>
            <person name="Daniel R."/>
            <person name="Vilcinskas A."/>
        </authorList>
    </citation>
    <scope>NUCLEOTIDE SEQUENCE</scope>
    <source>
        <strain evidence="3">MP11Mi</strain>
    </source>
</reference>
<keyword evidence="2" id="KW-0996">Nickel insertion</keyword>
<keyword evidence="1 2" id="KW-0143">Chaperone</keyword>
<dbReference type="InterPro" id="IPR002669">
    <property type="entry name" value="UreD"/>
</dbReference>
<proteinExistence type="inferred from homology"/>
<comment type="function">
    <text evidence="2">Required for maturation of urease via the functional incorporation of the urease nickel metallocenter.</text>
</comment>
<evidence type="ECO:0000256" key="1">
    <source>
        <dbReference type="ARBA" id="ARBA00023186"/>
    </source>
</evidence>
<dbReference type="RefSeq" id="WP_420038931.1">
    <property type="nucleotide sequence ID" value="NZ_CP128986.1"/>
</dbReference>
<evidence type="ECO:0000256" key="2">
    <source>
        <dbReference type="HAMAP-Rule" id="MF_01384"/>
    </source>
</evidence>
<dbReference type="HAMAP" id="MF_01384">
    <property type="entry name" value="UreD"/>
    <property type="match status" value="1"/>
</dbReference>
<dbReference type="EMBL" id="CP128986">
    <property type="protein sequence ID" value="WOC13082.1"/>
    <property type="molecule type" value="Genomic_DNA"/>
</dbReference>
<comment type="subunit">
    <text evidence="2">UreD, UreF and UreG form a complex that acts as a GTP-hydrolysis-dependent molecular chaperone, activating the urease apoprotein by helping to assemble the nickel containing metallocenter of UreC. The UreE protein probably delivers the nickel.</text>
</comment>
<comment type="subcellular location">
    <subcellularLocation>
        <location evidence="2">Cytoplasm</location>
    </subcellularLocation>
</comment>
<accession>A0AA97CW99</accession>
<dbReference type="GO" id="GO:0005737">
    <property type="term" value="C:cytoplasm"/>
    <property type="evidence" value="ECO:0007669"/>
    <property type="project" value="UniProtKB-SubCell"/>
</dbReference>
<name>A0AA97CW99_9ACTN</name>
<dbReference type="AlphaFoldDB" id="A0AA97CW99"/>
<protein>
    <recommendedName>
        <fullName evidence="2">Urease accessory protein UreD</fullName>
    </recommendedName>
</protein>
<evidence type="ECO:0000313" key="3">
    <source>
        <dbReference type="EMBL" id="WOC13082.1"/>
    </source>
</evidence>
<dbReference type="GO" id="GO:0016151">
    <property type="term" value="F:nickel cation binding"/>
    <property type="evidence" value="ECO:0007669"/>
    <property type="project" value="UniProtKB-UniRule"/>
</dbReference>
<comment type="similarity">
    <text evidence="2">Belongs to the UreD family.</text>
</comment>
<sequence length="239" mass="24782">MSTARLAVDAAPGRARVDLSAGAGTTLVPRLIGRTSSTVRVALVAGGALVLGGDTIGLDVRVGAGCTLDLTEVGGTVAYDADGEASFWRTSVVVEAGATLIWRGLETVVADGANLRRRTTITLADGARALVREVCVLGRSGERGGRLLVETEVSIDGTPLLVESVDVRGDQPMPGVLGPHRVFESMLLAGVRPGGVPDVHSMQLAGRGALARYLGASVHESPLEPTWNTWRGLLNQVES</sequence>
<dbReference type="Pfam" id="PF01774">
    <property type="entry name" value="UreD"/>
    <property type="match status" value="1"/>
</dbReference>
<organism evidence="3">
    <name type="scientific">Gordonia sp. MP11Mi</name>
    <dbReference type="NCBI Taxonomy" id="3022769"/>
    <lineage>
        <taxon>Bacteria</taxon>
        <taxon>Bacillati</taxon>
        <taxon>Actinomycetota</taxon>
        <taxon>Actinomycetes</taxon>
        <taxon>Mycobacteriales</taxon>
        <taxon>Gordoniaceae</taxon>
        <taxon>Gordonia</taxon>
    </lineage>
</organism>